<feature type="domain" description="Bacterial bifunctional deaminase-reductase C-terminal" evidence="1">
    <location>
        <begin position="4"/>
        <end position="188"/>
    </location>
</feature>
<name>A0ABY9W4H6_9ACTN</name>
<keyword evidence="3" id="KW-1185">Reference proteome</keyword>
<dbReference type="Proteomes" id="UP001303236">
    <property type="component" value="Chromosome"/>
</dbReference>
<dbReference type="Gene3D" id="3.40.430.10">
    <property type="entry name" value="Dihydrofolate Reductase, subunit A"/>
    <property type="match status" value="1"/>
</dbReference>
<sequence>MAELTLTAFLTLDGVYQAPGGVDEDTSGGFAYGGWVFPYADEDMGAFMEEVFRRPAAFLLGRRTYDIFAAYWPKVTEEDDLIAAGLNELPKYVVSSTLRDPQWQGTTVLDGDLVTEVTRLKEQTRGGELQVHGSGQLARALHEAGLIDTYRLLVFPVLLGAGRRLFGEGGAPTALEPTSARTTSSGIAIQTYRRGGPARFGTIGE</sequence>
<evidence type="ECO:0000259" key="1">
    <source>
        <dbReference type="Pfam" id="PF01872"/>
    </source>
</evidence>
<dbReference type="SUPFAM" id="SSF53597">
    <property type="entry name" value="Dihydrofolate reductase-like"/>
    <property type="match status" value="1"/>
</dbReference>
<dbReference type="InterPro" id="IPR002734">
    <property type="entry name" value="RibDG_C"/>
</dbReference>
<dbReference type="PANTHER" id="PTHR38011:SF2">
    <property type="entry name" value="BIFUNCTIONAL DEAMINASE-REDUCTASE DOMAIN PROTEIN"/>
    <property type="match status" value="1"/>
</dbReference>
<dbReference type="InterPro" id="IPR050765">
    <property type="entry name" value="Riboflavin_Biosynth_HTPR"/>
</dbReference>
<accession>A0ABY9W4H6</accession>
<reference evidence="2 3" key="1">
    <citation type="submission" date="2023-09" db="EMBL/GenBank/DDBJ databases">
        <title>Genome completion map analysis of the actinomycetes C11-1.</title>
        <authorList>
            <person name="Qin P."/>
            <person name="Guan P."/>
        </authorList>
    </citation>
    <scope>NUCLEOTIDE SEQUENCE [LARGE SCALE GENOMIC DNA]</scope>
    <source>
        <strain evidence="2 3">C11-1</strain>
    </source>
</reference>
<dbReference type="Pfam" id="PF01872">
    <property type="entry name" value="RibD_C"/>
    <property type="match status" value="1"/>
</dbReference>
<dbReference type="PANTHER" id="PTHR38011">
    <property type="entry name" value="DIHYDROFOLATE REDUCTASE FAMILY PROTEIN (AFU_ORTHOLOGUE AFUA_8G06820)"/>
    <property type="match status" value="1"/>
</dbReference>
<evidence type="ECO:0000313" key="2">
    <source>
        <dbReference type="EMBL" id="WNF30389.1"/>
    </source>
</evidence>
<organism evidence="2 3">
    <name type="scientific">Streptomyces durocortorensis</name>
    <dbReference type="NCBI Taxonomy" id="2811104"/>
    <lineage>
        <taxon>Bacteria</taxon>
        <taxon>Bacillati</taxon>
        <taxon>Actinomycetota</taxon>
        <taxon>Actinomycetes</taxon>
        <taxon>Kitasatosporales</taxon>
        <taxon>Streptomycetaceae</taxon>
        <taxon>Streptomyces</taxon>
    </lineage>
</organism>
<dbReference type="InterPro" id="IPR024072">
    <property type="entry name" value="DHFR-like_dom_sf"/>
</dbReference>
<evidence type="ECO:0000313" key="3">
    <source>
        <dbReference type="Proteomes" id="UP001303236"/>
    </source>
</evidence>
<proteinExistence type="predicted"/>
<gene>
    <name evidence="2" type="ORF">RI138_28145</name>
</gene>
<dbReference type="EMBL" id="CP134500">
    <property type="protein sequence ID" value="WNF30389.1"/>
    <property type="molecule type" value="Genomic_DNA"/>
</dbReference>
<protein>
    <submittedName>
        <fullName evidence="2">Dihydrofolate reductase family protein</fullName>
    </submittedName>
</protein>